<organism evidence="2">
    <name type="scientific">Tanacetum cinerariifolium</name>
    <name type="common">Dalmatian daisy</name>
    <name type="synonym">Chrysanthemum cinerariifolium</name>
    <dbReference type="NCBI Taxonomy" id="118510"/>
    <lineage>
        <taxon>Eukaryota</taxon>
        <taxon>Viridiplantae</taxon>
        <taxon>Streptophyta</taxon>
        <taxon>Embryophyta</taxon>
        <taxon>Tracheophyta</taxon>
        <taxon>Spermatophyta</taxon>
        <taxon>Magnoliopsida</taxon>
        <taxon>eudicotyledons</taxon>
        <taxon>Gunneridae</taxon>
        <taxon>Pentapetalae</taxon>
        <taxon>asterids</taxon>
        <taxon>campanulids</taxon>
        <taxon>Asterales</taxon>
        <taxon>Asteraceae</taxon>
        <taxon>Asteroideae</taxon>
        <taxon>Anthemideae</taxon>
        <taxon>Anthemidinae</taxon>
        <taxon>Tanacetum</taxon>
    </lineage>
</organism>
<sequence length="61" mass="6330">GKTGSTQDLPAPKPAKPSRKPQSTTHKAPPKPSISSPITSTQPAPTSAPAESQENKRKQAT</sequence>
<accession>A0A699RSC4</accession>
<dbReference type="AlphaFoldDB" id="A0A699RSC4"/>
<reference evidence="2" key="1">
    <citation type="journal article" date="2019" name="Sci. Rep.">
        <title>Draft genome of Tanacetum cinerariifolium, the natural source of mosquito coil.</title>
        <authorList>
            <person name="Yamashiro T."/>
            <person name="Shiraishi A."/>
            <person name="Satake H."/>
            <person name="Nakayama K."/>
        </authorList>
    </citation>
    <scope>NUCLEOTIDE SEQUENCE</scope>
</reference>
<feature type="non-terminal residue" evidence="2">
    <location>
        <position position="1"/>
    </location>
</feature>
<evidence type="ECO:0000313" key="2">
    <source>
        <dbReference type="EMBL" id="GFC87907.1"/>
    </source>
</evidence>
<feature type="compositionally biased region" description="Low complexity" evidence="1">
    <location>
        <begin position="33"/>
        <end position="52"/>
    </location>
</feature>
<comment type="caution">
    <text evidence="2">The sequence shown here is derived from an EMBL/GenBank/DDBJ whole genome shotgun (WGS) entry which is preliminary data.</text>
</comment>
<protein>
    <submittedName>
        <fullName evidence="2">Uncharacterized protein</fullName>
    </submittedName>
</protein>
<name>A0A699RSC4_TANCI</name>
<feature type="region of interest" description="Disordered" evidence="1">
    <location>
        <begin position="1"/>
        <end position="61"/>
    </location>
</feature>
<gene>
    <name evidence="2" type="ORF">Tci_859877</name>
</gene>
<dbReference type="EMBL" id="BKCJ011112771">
    <property type="protein sequence ID" value="GFC87907.1"/>
    <property type="molecule type" value="Genomic_DNA"/>
</dbReference>
<proteinExistence type="predicted"/>
<evidence type="ECO:0000256" key="1">
    <source>
        <dbReference type="SAM" id="MobiDB-lite"/>
    </source>
</evidence>